<keyword evidence="4" id="KW-0808">Transferase</keyword>
<keyword evidence="9" id="KW-1185">Reference proteome</keyword>
<dbReference type="InterPro" id="IPR011055">
    <property type="entry name" value="Dup_hybrid_motif"/>
</dbReference>
<dbReference type="Pfam" id="PF00358">
    <property type="entry name" value="PTS_EIIA_1"/>
    <property type="match status" value="1"/>
</dbReference>
<gene>
    <name evidence="8" type="ORF">JZO67_003754</name>
</gene>
<evidence type="ECO:0000256" key="3">
    <source>
        <dbReference type="ARBA" id="ARBA00022597"/>
    </source>
</evidence>
<keyword evidence="3" id="KW-0762">Sugar transport</keyword>
<accession>A0ABV0ET20</accession>
<evidence type="ECO:0000256" key="4">
    <source>
        <dbReference type="ARBA" id="ARBA00022679"/>
    </source>
</evidence>
<dbReference type="SUPFAM" id="SSF51261">
    <property type="entry name" value="Duplicated hybrid motif"/>
    <property type="match status" value="1"/>
</dbReference>
<dbReference type="RefSeq" id="WP_207704923.1">
    <property type="nucleotide sequence ID" value="NZ_JAFREL020000003.1"/>
</dbReference>
<dbReference type="PROSITE" id="PS51093">
    <property type="entry name" value="PTS_EIIA_TYPE_1"/>
    <property type="match status" value="1"/>
</dbReference>
<evidence type="ECO:0000256" key="1">
    <source>
        <dbReference type="ARBA" id="ARBA00004496"/>
    </source>
</evidence>
<reference evidence="8 9" key="1">
    <citation type="submission" date="2021-03" db="EMBL/GenBank/DDBJ databases">
        <authorList>
            <person name="Gilmore M.S."/>
            <person name="Schwartzman J."/>
            <person name="Van Tyne D."/>
            <person name="Martin M."/>
            <person name="Earl A.M."/>
            <person name="Manson A.L."/>
            <person name="Straub T."/>
            <person name="Salamzade R."/>
            <person name="Saavedra J."/>
            <person name="Lebreton F."/>
            <person name="Prichula J."/>
            <person name="Schaufler K."/>
            <person name="Gaca A."/>
            <person name="Sgardioli B."/>
            <person name="Wagenaar J."/>
            <person name="Strong T."/>
        </authorList>
    </citation>
    <scope>NUCLEOTIDE SEQUENCE [LARGE SCALE GENOMIC DNA]</scope>
    <source>
        <strain evidence="8 9">665A</strain>
    </source>
</reference>
<comment type="caution">
    <text evidence="8">The sequence shown here is derived from an EMBL/GenBank/DDBJ whole genome shotgun (WGS) entry which is preliminary data.</text>
</comment>
<dbReference type="InterPro" id="IPR050890">
    <property type="entry name" value="PTS_EIIA_component"/>
</dbReference>
<dbReference type="PANTHER" id="PTHR45008:SF1">
    <property type="entry name" value="PTS SYSTEM GLUCOSE-SPECIFIC EIIA COMPONENT"/>
    <property type="match status" value="1"/>
</dbReference>
<proteinExistence type="predicted"/>
<feature type="domain" description="PTS EIIA type-1" evidence="7">
    <location>
        <begin position="6"/>
        <end position="110"/>
    </location>
</feature>
<protein>
    <recommendedName>
        <fullName evidence="7">PTS EIIA type-1 domain-containing protein</fullName>
    </recommendedName>
</protein>
<dbReference type="PANTHER" id="PTHR45008">
    <property type="entry name" value="PTS SYSTEM GLUCOSE-SPECIFIC EIIA COMPONENT"/>
    <property type="match status" value="1"/>
</dbReference>
<keyword evidence="5" id="KW-0598">Phosphotransferase system</keyword>
<evidence type="ECO:0000259" key="7">
    <source>
        <dbReference type="PROSITE" id="PS51093"/>
    </source>
</evidence>
<dbReference type="Proteomes" id="UP000664357">
    <property type="component" value="Unassembled WGS sequence"/>
</dbReference>
<comment type="subcellular location">
    <subcellularLocation>
        <location evidence="1">Cytoplasm</location>
    </subcellularLocation>
</comment>
<evidence type="ECO:0000313" key="9">
    <source>
        <dbReference type="Proteomes" id="UP000664357"/>
    </source>
</evidence>
<name>A0ABV0ET20_9ENTE</name>
<organism evidence="8 9">
    <name type="scientific">Candidatus Enterococcus ferrettii</name>
    <dbReference type="NCBI Taxonomy" id="2815324"/>
    <lineage>
        <taxon>Bacteria</taxon>
        <taxon>Bacillati</taxon>
        <taxon>Bacillota</taxon>
        <taxon>Bacilli</taxon>
        <taxon>Lactobacillales</taxon>
        <taxon>Enterococcaceae</taxon>
        <taxon>Enterococcus</taxon>
    </lineage>
</organism>
<evidence type="ECO:0000256" key="2">
    <source>
        <dbReference type="ARBA" id="ARBA00022448"/>
    </source>
</evidence>
<sequence length="133" mass="14640">METVSLHPLAQGILGDGIVVLPYEGKLVSPFSGEIVSILPNQHVITLRSDEGIELLIHIGINSKKASSELFRVKKASGDRINPGDSLIEFDLPQLKEAGIDSRSMVVLLENEAAFNWKDELNYLEPFVEIEGK</sequence>
<keyword evidence="2" id="KW-0813">Transport</keyword>
<reference evidence="8 9" key="2">
    <citation type="submission" date="2024-02" db="EMBL/GenBank/DDBJ databases">
        <title>The Genome Sequence of Enterococcus sp. DIV0159.</title>
        <authorList>
            <person name="Earl A."/>
            <person name="Manson A."/>
            <person name="Gilmore M."/>
            <person name="Sanders J."/>
            <person name="Shea T."/>
            <person name="Howe W."/>
            <person name="Livny J."/>
            <person name="Cuomo C."/>
            <person name="Neafsey D."/>
            <person name="Birren B."/>
        </authorList>
    </citation>
    <scope>NUCLEOTIDE SEQUENCE [LARGE SCALE GENOMIC DNA]</scope>
    <source>
        <strain evidence="8 9">665A</strain>
    </source>
</reference>
<dbReference type="InterPro" id="IPR001127">
    <property type="entry name" value="PTS_EIIA_1_perm"/>
</dbReference>
<dbReference type="EMBL" id="JAFREL020000003">
    <property type="protein sequence ID" value="MEO1771773.1"/>
    <property type="molecule type" value="Genomic_DNA"/>
</dbReference>
<evidence type="ECO:0000256" key="5">
    <source>
        <dbReference type="ARBA" id="ARBA00022683"/>
    </source>
</evidence>
<dbReference type="Gene3D" id="2.70.70.10">
    <property type="entry name" value="Glucose Permease (Domain IIA)"/>
    <property type="match status" value="1"/>
</dbReference>
<evidence type="ECO:0000313" key="8">
    <source>
        <dbReference type="EMBL" id="MEO1771773.1"/>
    </source>
</evidence>
<evidence type="ECO:0000256" key="6">
    <source>
        <dbReference type="ARBA" id="ARBA00022777"/>
    </source>
</evidence>
<keyword evidence="6" id="KW-0418">Kinase</keyword>